<organism evidence="3">
    <name type="scientific">Lygus hesperus</name>
    <name type="common">Western plant bug</name>
    <dbReference type="NCBI Taxonomy" id="30085"/>
    <lineage>
        <taxon>Eukaryota</taxon>
        <taxon>Metazoa</taxon>
        <taxon>Ecdysozoa</taxon>
        <taxon>Arthropoda</taxon>
        <taxon>Hexapoda</taxon>
        <taxon>Insecta</taxon>
        <taxon>Pterygota</taxon>
        <taxon>Neoptera</taxon>
        <taxon>Paraneoptera</taxon>
        <taxon>Hemiptera</taxon>
        <taxon>Heteroptera</taxon>
        <taxon>Panheteroptera</taxon>
        <taxon>Cimicomorpha</taxon>
        <taxon>Miridae</taxon>
        <taxon>Mirini</taxon>
        <taxon>Lygus</taxon>
    </lineage>
</organism>
<feature type="non-terminal residue" evidence="3">
    <location>
        <position position="240"/>
    </location>
</feature>
<feature type="non-terminal residue" evidence="3">
    <location>
        <position position="1"/>
    </location>
</feature>
<name>A0A0A9YZ21_LYGHE</name>
<dbReference type="Pfam" id="PF07727">
    <property type="entry name" value="RVT_2"/>
    <property type="match status" value="1"/>
</dbReference>
<feature type="region of interest" description="Disordered" evidence="1">
    <location>
        <begin position="1"/>
        <end position="74"/>
    </location>
</feature>
<sequence length="240" mass="27523">VEFENLPDSKNVENDYTNTYLESREEEPLSSEDTEVEDKNQAGTEVKQVVVEQNKQRKEGERMESKEKKTNSGRNVKVPAKLSDYELYEAYCLLSSSNSEPANYQDAHNDPEWKEAIRKELSSHEKLNTWTPAQLPNGEVAIDTRWIFRRKEDGTPKARLVARGFQVPYGEMEHSYAPVCRMSTVRILLSQAVQMGWKLRQIDVPTAFLNGSLDNEVYIKRPDGVNGKSKTFKLNRALYG</sequence>
<gene>
    <name evidence="3" type="primary">GIP_0</name>
    <name evidence="3" type="ORF">CM83_44458</name>
</gene>
<dbReference type="InterPro" id="IPR013103">
    <property type="entry name" value="RVT_2"/>
</dbReference>
<dbReference type="AlphaFoldDB" id="A0A0A9YZ21"/>
<dbReference type="EMBL" id="GBHO01006733">
    <property type="protein sequence ID" value="JAG36871.1"/>
    <property type="molecule type" value="Transcribed_RNA"/>
</dbReference>
<proteinExistence type="predicted"/>
<evidence type="ECO:0000256" key="1">
    <source>
        <dbReference type="SAM" id="MobiDB-lite"/>
    </source>
</evidence>
<evidence type="ECO:0000313" key="3">
    <source>
        <dbReference type="EMBL" id="JAG36871.1"/>
    </source>
</evidence>
<feature type="domain" description="Reverse transcriptase Ty1/copia-type" evidence="2">
    <location>
        <begin position="128"/>
        <end position="240"/>
    </location>
</feature>
<evidence type="ECO:0000259" key="2">
    <source>
        <dbReference type="Pfam" id="PF07727"/>
    </source>
</evidence>
<feature type="compositionally biased region" description="Basic and acidic residues" evidence="1">
    <location>
        <begin position="54"/>
        <end position="70"/>
    </location>
</feature>
<accession>A0A0A9YZ21</accession>
<protein>
    <submittedName>
        <fullName evidence="3">Copia protein</fullName>
    </submittedName>
</protein>
<reference evidence="3" key="2">
    <citation type="submission" date="2014-07" db="EMBL/GenBank/DDBJ databases">
        <authorList>
            <person name="Hull J."/>
        </authorList>
    </citation>
    <scope>NUCLEOTIDE SEQUENCE</scope>
</reference>
<reference evidence="3" key="1">
    <citation type="journal article" date="2014" name="PLoS ONE">
        <title>Transcriptome-Based Identification of ABC Transporters in the Western Tarnished Plant Bug Lygus hesperus.</title>
        <authorList>
            <person name="Hull J.J."/>
            <person name="Chaney K."/>
            <person name="Geib S.M."/>
            <person name="Fabrick J.A."/>
            <person name="Brent C.S."/>
            <person name="Walsh D."/>
            <person name="Lavine L.C."/>
        </authorList>
    </citation>
    <scope>NUCLEOTIDE SEQUENCE</scope>
</reference>